<reference evidence="1 2" key="1">
    <citation type="submission" date="2019-08" db="EMBL/GenBank/DDBJ databases">
        <authorList>
            <person name="Peeters C."/>
        </authorList>
    </citation>
    <scope>NUCLEOTIDE SEQUENCE [LARGE SCALE GENOMIC DNA]</scope>
    <source>
        <strain evidence="1 2">LMG 31121</strain>
    </source>
</reference>
<name>A0A5E5BIB7_9BURK</name>
<organism evidence="1 2">
    <name type="scientific">Pandoraea sputorum</name>
    <dbReference type="NCBI Taxonomy" id="93222"/>
    <lineage>
        <taxon>Bacteria</taxon>
        <taxon>Pseudomonadati</taxon>
        <taxon>Pseudomonadota</taxon>
        <taxon>Betaproteobacteria</taxon>
        <taxon>Burkholderiales</taxon>
        <taxon>Burkholderiaceae</taxon>
        <taxon>Pandoraea</taxon>
    </lineage>
</organism>
<dbReference type="EMBL" id="CABPSR010000023">
    <property type="protein sequence ID" value="VVE85088.1"/>
    <property type="molecule type" value="Genomic_DNA"/>
</dbReference>
<dbReference type="Proteomes" id="UP000335538">
    <property type="component" value="Unassembled WGS sequence"/>
</dbReference>
<dbReference type="RefSeq" id="WP_150811232.1">
    <property type="nucleotide sequence ID" value="NZ_CABPSR010000023.1"/>
</dbReference>
<evidence type="ECO:0000313" key="2">
    <source>
        <dbReference type="Proteomes" id="UP000335538"/>
    </source>
</evidence>
<protein>
    <submittedName>
        <fullName evidence="1">Uncharacterized protein</fullName>
    </submittedName>
</protein>
<sequence length="311" mass="34586">MPVHDRFSLAAPSRAAPSAPQFALKDNHVELLAHFKNQSAETRNAKQFIKDFSSLTPLAWLKDLFFSIFRLGPGGSQRELQSAVAYQVAASTKEGYQQLVKERLLNELRDSNEYLLKHMTPEAHASLLKTPLVLRDDGQVMATATVAGPRGEVSFDFVLTPECFVDYTFEGKDEGRLTRDEIADSCWMDATENGENIFLRELLDHTERGPQPFRDNGDTLELIMTGIMGPGSARDERPEPTAATKCLCEQLAQQELRVRPYAAGQSRDQNLAALLAMGVPHPEASRRAAQQEAADEGFQGNVKFLRWHKGG</sequence>
<accession>A0A5E5BIB7</accession>
<proteinExistence type="predicted"/>
<evidence type="ECO:0000313" key="1">
    <source>
        <dbReference type="EMBL" id="VVE85088.1"/>
    </source>
</evidence>
<dbReference type="AlphaFoldDB" id="A0A5E5BIB7"/>
<gene>
    <name evidence="1" type="ORF">PSP31121_05079</name>
</gene>